<dbReference type="eggNOG" id="arCOG10260">
    <property type="taxonomic scope" value="Archaea"/>
</dbReference>
<dbReference type="OrthoDB" id="71083at2157"/>
<keyword evidence="2" id="KW-1185">Reference proteome</keyword>
<dbReference type="KEGG" id="mel:Metbo_2073"/>
<name>F0TBV0_METLA</name>
<reference evidence="1 2" key="2">
    <citation type="journal article" date="2014" name="Int. J. Syst. Evol. Microbiol.">
        <title>Methanobacterium paludis sp. nov. and a novel strain of Methanobacterium lacus isolated from northern peatlands.</title>
        <authorList>
            <person name="Cadillo-Quiroz H."/>
            <person name="Brauer S.L."/>
            <person name="Goodson N."/>
            <person name="Yavitt J.B."/>
            <person name="Zinder S.H."/>
        </authorList>
    </citation>
    <scope>NUCLEOTIDE SEQUENCE [LARGE SCALE GENOMIC DNA]</scope>
    <source>
        <strain evidence="1 2">AL-21</strain>
    </source>
</reference>
<dbReference type="Proteomes" id="UP000007490">
    <property type="component" value="Chromosome"/>
</dbReference>
<accession>F0TBV0</accession>
<dbReference type="HOGENOM" id="CLU_1901931_0_0_2"/>
<organism evidence="1 2">
    <name type="scientific">Methanobacterium lacus (strain AL-21)</name>
    <dbReference type="NCBI Taxonomy" id="877455"/>
    <lineage>
        <taxon>Archaea</taxon>
        <taxon>Methanobacteriati</taxon>
        <taxon>Methanobacteriota</taxon>
        <taxon>Methanomada group</taxon>
        <taxon>Methanobacteria</taxon>
        <taxon>Methanobacteriales</taxon>
        <taxon>Methanobacteriaceae</taxon>
        <taxon>Methanobacterium</taxon>
    </lineage>
</organism>
<dbReference type="GeneID" id="10278535"/>
<proteinExistence type="predicted"/>
<gene>
    <name evidence="1" type="ordered locus">Metbo_2073</name>
</gene>
<evidence type="ECO:0000313" key="1">
    <source>
        <dbReference type="EMBL" id="ADZ10292.1"/>
    </source>
</evidence>
<evidence type="ECO:0000313" key="2">
    <source>
        <dbReference type="Proteomes" id="UP000007490"/>
    </source>
</evidence>
<dbReference type="RefSeq" id="WP_013645643.1">
    <property type="nucleotide sequence ID" value="NC_015216.1"/>
</dbReference>
<sequence length="135" mass="15851">MSPKKYRQQLLDLEIDGFEIDTSTINNTMDTLNKLNELEKILSKIRYNVRADIRNIRLDYMGKLQEVDKSVNEKQGLLRRKKSVSQVIKEKKVLTKERNLTIATYAVVENTIDDYLDQIEQSKFYIKSSIQHRVG</sequence>
<dbReference type="AlphaFoldDB" id="F0TBV0"/>
<protein>
    <submittedName>
        <fullName evidence="1">Uncharacterized protein</fullName>
    </submittedName>
</protein>
<dbReference type="STRING" id="877455.Metbo_2073"/>
<reference evidence="2" key="1">
    <citation type="submission" date="2011-02" db="EMBL/GenBank/DDBJ databases">
        <title>Complete sequence of Methanobacterium sp. AL-21.</title>
        <authorList>
            <consortium name="US DOE Joint Genome Institute"/>
            <person name="Lucas S."/>
            <person name="Copeland A."/>
            <person name="Lapidus A."/>
            <person name="Cheng J.-F."/>
            <person name="Goodwin L."/>
            <person name="Pitluck S."/>
            <person name="Chertkov O."/>
            <person name="Detter J.C."/>
            <person name="Han C."/>
            <person name="Tapia R."/>
            <person name="Land M."/>
            <person name="Hauser L."/>
            <person name="Kyrpides N."/>
            <person name="Ivanova N."/>
            <person name="Mikhailova N."/>
            <person name="Pagani I."/>
            <person name="Cadillo-Quiroz H."/>
            <person name="Imachi H."/>
            <person name="Zinder S."/>
            <person name="Liu W."/>
            <person name="Woyke T."/>
        </authorList>
    </citation>
    <scope>NUCLEOTIDE SEQUENCE [LARGE SCALE GENOMIC DNA]</scope>
    <source>
        <strain evidence="2">AL-21</strain>
    </source>
</reference>
<dbReference type="EMBL" id="CP002551">
    <property type="protein sequence ID" value="ADZ10292.1"/>
    <property type="molecule type" value="Genomic_DNA"/>
</dbReference>